<evidence type="ECO:0000313" key="3">
    <source>
        <dbReference type="Proteomes" id="UP000323824"/>
    </source>
</evidence>
<keyword evidence="1" id="KW-1133">Transmembrane helix</keyword>
<reference evidence="2 3" key="2">
    <citation type="submission" date="2019-09" db="EMBL/GenBank/DDBJ databases">
        <title>Complete Genome Sequence and Methylome Analysis of free living Spirochaetas.</title>
        <authorList>
            <person name="Leshcheva N."/>
            <person name="Mikheeva N."/>
        </authorList>
    </citation>
    <scope>NUCLEOTIDE SEQUENCE [LARGE SCALE GENOMIC DNA]</scope>
    <source>
        <strain evidence="2 3">P</strain>
    </source>
</reference>
<accession>A0A5C1QAJ8</accession>
<dbReference type="RefSeq" id="WP_149566442.1">
    <property type="nucleotide sequence ID" value="NZ_CP035807.1"/>
</dbReference>
<evidence type="ECO:0008006" key="4">
    <source>
        <dbReference type="Google" id="ProtNLM"/>
    </source>
</evidence>
<evidence type="ECO:0000256" key="1">
    <source>
        <dbReference type="SAM" id="Phobius"/>
    </source>
</evidence>
<sequence length="60" mass="6890">MRVFIGILVVLFLISFYFIGWKLNRREKLPEEMKDSFKKCDGCSSTGCGINPSQRGDNDE</sequence>
<feature type="transmembrane region" description="Helical" evidence="1">
    <location>
        <begin position="6"/>
        <end position="24"/>
    </location>
</feature>
<gene>
    <name evidence="2" type="ORF">EW093_00175</name>
</gene>
<dbReference type="KEGG" id="sper:EW093_00175"/>
<dbReference type="EMBL" id="CP035807">
    <property type="protein sequence ID" value="QEN03182.1"/>
    <property type="molecule type" value="Genomic_DNA"/>
</dbReference>
<keyword evidence="1" id="KW-0812">Transmembrane</keyword>
<name>A0A5C1QAJ8_9SPIO</name>
<dbReference type="AlphaFoldDB" id="A0A5C1QAJ8"/>
<keyword evidence="1" id="KW-0472">Membrane</keyword>
<keyword evidence="3" id="KW-1185">Reference proteome</keyword>
<organism evidence="2 3">
    <name type="scientific">Thiospirochaeta perfilievii</name>
    <dbReference type="NCBI Taxonomy" id="252967"/>
    <lineage>
        <taxon>Bacteria</taxon>
        <taxon>Pseudomonadati</taxon>
        <taxon>Spirochaetota</taxon>
        <taxon>Spirochaetia</taxon>
        <taxon>Spirochaetales</taxon>
        <taxon>Spirochaetaceae</taxon>
        <taxon>Thiospirochaeta</taxon>
    </lineage>
</organism>
<evidence type="ECO:0000313" key="2">
    <source>
        <dbReference type="EMBL" id="QEN03182.1"/>
    </source>
</evidence>
<protein>
    <recommendedName>
        <fullName evidence="4">FeoB-associated Cys-rich membrane protein</fullName>
    </recommendedName>
</protein>
<reference evidence="2 3" key="1">
    <citation type="submission" date="2019-02" db="EMBL/GenBank/DDBJ databases">
        <authorList>
            <person name="Fomenkov A."/>
            <person name="Dubinina G."/>
            <person name="Grabovich M."/>
            <person name="Vincze T."/>
            <person name="Roberts R.J."/>
        </authorList>
    </citation>
    <scope>NUCLEOTIDE SEQUENCE [LARGE SCALE GENOMIC DNA]</scope>
    <source>
        <strain evidence="2 3">P</strain>
    </source>
</reference>
<proteinExistence type="predicted"/>
<dbReference type="Proteomes" id="UP000323824">
    <property type="component" value="Chromosome"/>
</dbReference>